<organism evidence="8 9">
    <name type="scientific">Penicillium brasilianum</name>
    <dbReference type="NCBI Taxonomy" id="104259"/>
    <lineage>
        <taxon>Eukaryota</taxon>
        <taxon>Fungi</taxon>
        <taxon>Dikarya</taxon>
        <taxon>Ascomycota</taxon>
        <taxon>Pezizomycotina</taxon>
        <taxon>Eurotiomycetes</taxon>
        <taxon>Eurotiomycetidae</taxon>
        <taxon>Eurotiales</taxon>
        <taxon>Aspergillaceae</taxon>
        <taxon>Penicillium</taxon>
    </lineage>
</organism>
<dbReference type="InterPro" id="IPR036864">
    <property type="entry name" value="Zn2-C6_fun-type_DNA-bd_sf"/>
</dbReference>
<dbReference type="PROSITE" id="PS00463">
    <property type="entry name" value="ZN2_CY6_FUNGAL_1"/>
    <property type="match status" value="1"/>
</dbReference>
<dbReference type="PANTHER" id="PTHR37534">
    <property type="entry name" value="TRANSCRIPTIONAL ACTIVATOR PROTEIN UGA3"/>
    <property type="match status" value="1"/>
</dbReference>
<dbReference type="GO" id="GO:0000981">
    <property type="term" value="F:DNA-binding transcription factor activity, RNA polymerase II-specific"/>
    <property type="evidence" value="ECO:0007669"/>
    <property type="project" value="InterPro"/>
</dbReference>
<evidence type="ECO:0000256" key="6">
    <source>
        <dbReference type="SAM" id="MobiDB-lite"/>
    </source>
</evidence>
<dbReference type="GO" id="GO:0005634">
    <property type="term" value="C:nucleus"/>
    <property type="evidence" value="ECO:0007669"/>
    <property type="project" value="UniProtKB-SubCell"/>
</dbReference>
<comment type="subcellular location">
    <subcellularLocation>
        <location evidence="1">Nucleus</location>
    </subcellularLocation>
</comment>
<gene>
    <name evidence="8" type="ORF">PMG11_02161</name>
</gene>
<dbReference type="InterPro" id="IPR001138">
    <property type="entry name" value="Zn2Cys6_DnaBD"/>
</dbReference>
<dbReference type="PROSITE" id="PS50048">
    <property type="entry name" value="ZN2_CY6_FUNGAL_2"/>
    <property type="match status" value="1"/>
</dbReference>
<dbReference type="GO" id="GO:0045944">
    <property type="term" value="P:positive regulation of transcription by RNA polymerase II"/>
    <property type="evidence" value="ECO:0007669"/>
    <property type="project" value="TreeGrafter"/>
</dbReference>
<dbReference type="GO" id="GO:0000976">
    <property type="term" value="F:transcription cis-regulatory region binding"/>
    <property type="evidence" value="ECO:0007669"/>
    <property type="project" value="TreeGrafter"/>
</dbReference>
<evidence type="ECO:0000259" key="7">
    <source>
        <dbReference type="PROSITE" id="PS50048"/>
    </source>
</evidence>
<reference evidence="9" key="1">
    <citation type="journal article" date="2015" name="Genome Announc.">
        <title>Draft genome sequence of the fungus Penicillium brasilianum MG11.</title>
        <authorList>
            <person name="Horn F."/>
            <person name="Linde J."/>
            <person name="Mattern D.J."/>
            <person name="Walther G."/>
            <person name="Guthke R."/>
            <person name="Brakhage A.A."/>
            <person name="Valiante V."/>
        </authorList>
    </citation>
    <scope>NUCLEOTIDE SEQUENCE [LARGE SCALE GENOMIC DNA]</scope>
    <source>
        <strain evidence="9">MG11</strain>
    </source>
</reference>
<name>A0A0F7TJ56_PENBI</name>
<dbReference type="STRING" id="104259.A0A0F7TJ56"/>
<evidence type="ECO:0000313" key="8">
    <source>
        <dbReference type="EMBL" id="CEJ55932.1"/>
    </source>
</evidence>
<feature type="compositionally biased region" description="Basic and acidic residues" evidence="6">
    <location>
        <begin position="168"/>
        <end position="182"/>
    </location>
</feature>
<keyword evidence="2" id="KW-0805">Transcription regulation</keyword>
<dbReference type="GO" id="GO:0008270">
    <property type="term" value="F:zinc ion binding"/>
    <property type="evidence" value="ECO:0007669"/>
    <property type="project" value="InterPro"/>
</dbReference>
<keyword evidence="9" id="KW-1185">Reference proteome</keyword>
<dbReference type="PANTHER" id="PTHR37534:SF44">
    <property type="entry name" value="ZN(II)2CYS6 TRANSCRIPTION FACTOR (EUROFUNG)"/>
    <property type="match status" value="1"/>
</dbReference>
<evidence type="ECO:0000256" key="5">
    <source>
        <dbReference type="ARBA" id="ARBA00023242"/>
    </source>
</evidence>
<evidence type="ECO:0000256" key="3">
    <source>
        <dbReference type="ARBA" id="ARBA00023125"/>
    </source>
</evidence>
<keyword evidence="4" id="KW-0804">Transcription</keyword>
<evidence type="ECO:0000256" key="4">
    <source>
        <dbReference type="ARBA" id="ARBA00023163"/>
    </source>
</evidence>
<keyword evidence="3" id="KW-0238">DNA-binding</keyword>
<accession>A0A0F7TJ56</accession>
<protein>
    <recommendedName>
        <fullName evidence="7">Zn(2)-C6 fungal-type domain-containing protein</fullName>
    </recommendedName>
</protein>
<dbReference type="AlphaFoldDB" id="A0A0F7TJ56"/>
<evidence type="ECO:0000313" key="9">
    <source>
        <dbReference type="Proteomes" id="UP000042958"/>
    </source>
</evidence>
<dbReference type="InterPro" id="IPR021858">
    <property type="entry name" value="Fun_TF"/>
</dbReference>
<sequence length="442" mass="49626">MRSISVLAINQSTRGSGEGTEMVRSQLGRLWAKSAVEMRLDCHLPLIVSPLAAIWLLDISSIPAEIQVDGRLGALEIRDSEAAGNYPTFSRCTLLCDQDLKMSEARQIPRARRKTRSGCLRCKQRKIKCDEALPHCNQCTRRAFDCPGYVRPLKWSSKYEAWNSTDASKKSSKDLNRSERDLTNNIDASENDLSQTSRKLGYIGNLSLLERGHFPESTYQNDTTESVSIEDDFNLDSDKLLGPLPFSRPSIDEFFFDTISQNQAQDTAGLWDDLLIPPPQIAEDQSTRLSRYYFSSICRINCCFDSSKNPFRVWVAELMHSCPPLYHCILSMSASHLVAKQQKDLLPIALEHRAKAVSKLSTEMLSIDVNSGLKSYPSFEVISRALLVCILLGMTDSWHNPSVLGITHLHGARLLYKRWLIGANDSFDTPAGQHKLSHVKVS</sequence>
<feature type="domain" description="Zn(2)-C6 fungal-type" evidence="7">
    <location>
        <begin position="118"/>
        <end position="146"/>
    </location>
</feature>
<evidence type="ECO:0000256" key="1">
    <source>
        <dbReference type="ARBA" id="ARBA00004123"/>
    </source>
</evidence>
<dbReference type="OrthoDB" id="39175at2759"/>
<feature type="region of interest" description="Disordered" evidence="6">
    <location>
        <begin position="168"/>
        <end position="190"/>
    </location>
</feature>
<dbReference type="Proteomes" id="UP000042958">
    <property type="component" value="Unassembled WGS sequence"/>
</dbReference>
<dbReference type="CDD" id="cd00067">
    <property type="entry name" value="GAL4"/>
    <property type="match status" value="1"/>
</dbReference>
<dbReference type="EMBL" id="CDHK01000002">
    <property type="protein sequence ID" value="CEJ55932.1"/>
    <property type="molecule type" value="Genomic_DNA"/>
</dbReference>
<keyword evidence="5" id="KW-0539">Nucleus</keyword>
<dbReference type="Gene3D" id="4.10.240.10">
    <property type="entry name" value="Zn(2)-C6 fungal-type DNA-binding domain"/>
    <property type="match status" value="1"/>
</dbReference>
<proteinExistence type="predicted"/>
<dbReference type="Pfam" id="PF00172">
    <property type="entry name" value="Zn_clus"/>
    <property type="match status" value="1"/>
</dbReference>
<evidence type="ECO:0000256" key="2">
    <source>
        <dbReference type="ARBA" id="ARBA00023015"/>
    </source>
</evidence>
<dbReference type="SMART" id="SM00066">
    <property type="entry name" value="GAL4"/>
    <property type="match status" value="1"/>
</dbReference>
<dbReference type="SUPFAM" id="SSF57701">
    <property type="entry name" value="Zn2/Cys6 DNA-binding domain"/>
    <property type="match status" value="1"/>
</dbReference>
<dbReference type="Pfam" id="PF11951">
    <property type="entry name" value="Fungal_trans_2"/>
    <property type="match status" value="1"/>
</dbReference>